<reference evidence="1 2" key="1">
    <citation type="submission" date="2024-06" db="EMBL/GenBank/DDBJ databases">
        <authorList>
            <person name="Li F."/>
        </authorList>
    </citation>
    <scope>NUCLEOTIDE SEQUENCE [LARGE SCALE GENOMIC DNA]</scope>
    <source>
        <strain evidence="1 2">GXAS 311</strain>
    </source>
</reference>
<dbReference type="PROSITE" id="PS50006">
    <property type="entry name" value="FHA_DOMAIN"/>
    <property type="match status" value="2"/>
</dbReference>
<comment type="caution">
    <text evidence="1">The sequence shown here is derived from an EMBL/GenBank/DDBJ whole genome shotgun (WGS) entry which is preliminary data.</text>
</comment>
<dbReference type="CDD" id="cd00060">
    <property type="entry name" value="FHA"/>
    <property type="match status" value="3"/>
</dbReference>
<dbReference type="InterPro" id="IPR008984">
    <property type="entry name" value="SMAD_FHA_dom_sf"/>
</dbReference>
<dbReference type="InterPro" id="IPR000253">
    <property type="entry name" value="FHA_dom"/>
</dbReference>
<proteinExistence type="predicted"/>
<evidence type="ECO:0000313" key="1">
    <source>
        <dbReference type="EMBL" id="MET1255805.1"/>
    </source>
</evidence>
<evidence type="ECO:0000313" key="2">
    <source>
        <dbReference type="Proteomes" id="UP001548189"/>
    </source>
</evidence>
<dbReference type="SMART" id="SM00240">
    <property type="entry name" value="FHA"/>
    <property type="match status" value="3"/>
</dbReference>
<dbReference type="Pfam" id="PF00498">
    <property type="entry name" value="FHA"/>
    <property type="match status" value="2"/>
</dbReference>
<accession>A0ABV2BV71</accession>
<dbReference type="InterPro" id="IPR050923">
    <property type="entry name" value="Cell_Proc_Reg/RNA_Proc"/>
</dbReference>
<gene>
    <name evidence="1" type="ORF">ABVT43_11765</name>
</gene>
<dbReference type="EMBL" id="JBEVCJ010000013">
    <property type="protein sequence ID" value="MET1255805.1"/>
    <property type="molecule type" value="Genomic_DNA"/>
</dbReference>
<dbReference type="SUPFAM" id="SSF49879">
    <property type="entry name" value="SMAD/FHA domain"/>
    <property type="match status" value="3"/>
</dbReference>
<keyword evidence="2" id="KW-1185">Reference proteome</keyword>
<sequence length="389" mass="42621">MLKIQFEDRRKPAMWLVDSTLKLGSDPGCDIVVNEPMVDPVHAELVIQQGEILLRNVSNHRSIFINDIPIVKEQTLQAWDTIRLGSSELEIIDPLKERAGERAPKAAQATVVRPVVSPWMLKAISAPLDGQYFSLSDGAIIGREKAADIVVPMSFVSRQHAKVAIRKDNLFIEDLNSSNGTYVNGERVLSCELRNGDEIKIDEFKFSVLGPANPSGNKPRTLVKDKKTKKSVEKSAVKSTTNGNVRAAEFNKKVFLHGLSKDAEGKVFEITNAENHISRMLGHHLSTSEKSVSARHVYLIDTELGWEIKNNGASDGLLVNGKMQSRAVLQDGDEVIVGGTLLKFQSVGDQPLNYASQSVQKSQSNRIAIGVILIGVILAGVYFSGVFGN</sequence>
<dbReference type="PANTHER" id="PTHR23308">
    <property type="entry name" value="NUCLEAR INHIBITOR OF PROTEIN PHOSPHATASE-1"/>
    <property type="match status" value="1"/>
</dbReference>
<dbReference type="Gene3D" id="2.60.200.20">
    <property type="match status" value="3"/>
</dbReference>
<dbReference type="Proteomes" id="UP001548189">
    <property type="component" value="Unassembled WGS sequence"/>
</dbReference>
<protein>
    <submittedName>
        <fullName evidence="1">FHA domain-containing protein</fullName>
    </submittedName>
</protein>
<organism evidence="1 2">
    <name type="scientific">Aliikangiella maris</name>
    <dbReference type="NCBI Taxonomy" id="3162458"/>
    <lineage>
        <taxon>Bacteria</taxon>
        <taxon>Pseudomonadati</taxon>
        <taxon>Pseudomonadota</taxon>
        <taxon>Gammaproteobacteria</taxon>
        <taxon>Oceanospirillales</taxon>
        <taxon>Pleioneaceae</taxon>
        <taxon>Aliikangiella</taxon>
    </lineage>
</organism>
<dbReference type="InterPro" id="IPR032030">
    <property type="entry name" value="YscD_cytoplasmic_dom"/>
</dbReference>
<name>A0ABV2BV71_9GAMM</name>
<dbReference type="Pfam" id="PF16697">
    <property type="entry name" value="Yop-YscD_cpl"/>
    <property type="match status" value="1"/>
</dbReference>